<feature type="transmembrane region" description="Helical" evidence="1">
    <location>
        <begin position="115"/>
        <end position="135"/>
    </location>
</feature>
<dbReference type="EMBL" id="FQXM01000023">
    <property type="protein sequence ID" value="SHH94925.1"/>
    <property type="molecule type" value="Genomic_DNA"/>
</dbReference>
<evidence type="ECO:0000313" key="3">
    <source>
        <dbReference type="EMBL" id="SHH94925.1"/>
    </source>
</evidence>
<feature type="transmembrane region" description="Helical" evidence="1">
    <location>
        <begin position="77"/>
        <end position="95"/>
    </location>
</feature>
<feature type="transmembrane region" description="Helical" evidence="1">
    <location>
        <begin position="47"/>
        <end position="71"/>
    </location>
</feature>
<dbReference type="STRING" id="1121316.SAMN02745207_03368"/>
<protein>
    <submittedName>
        <fullName evidence="3">PH domain-containing protein</fullName>
    </submittedName>
</protein>
<keyword evidence="1" id="KW-1133">Transmembrane helix</keyword>
<sequence length="242" mass="27688">MNLIFALTAIGLIFFGILIDKFKLYWLISGYNTMSKEKKEKVDIENLAKLLSTFLYSSALIFFVGIFMSLIKIPYGTEISLVLFLINIIIMLILAQKYDMNNYDEDGKMKKSVKIILVGIIILFFTVTASIFYLGRASIISVEQDKVVISGMYGREILFSDIKDIKLENETPVVLRKLNGFDFGDNLKGKFEVKDVGKVNLFLSSRKTCIYIYTKDIIILNLKDSKDTEQLHKLINSRLKVN</sequence>
<dbReference type="InterPro" id="IPR017259">
    <property type="entry name" value="UCP037672"/>
</dbReference>
<keyword evidence="4" id="KW-1185">Reference proteome</keyword>
<dbReference type="InterPro" id="IPR027783">
    <property type="entry name" value="Bacterial_PH-related"/>
</dbReference>
<name>A0A1M5X519_9CLOT</name>
<keyword evidence="1" id="KW-0472">Membrane</keyword>
<dbReference type="AlphaFoldDB" id="A0A1M5X519"/>
<gene>
    <name evidence="3" type="ORF">SAMN02745207_03368</name>
</gene>
<dbReference type="OrthoDB" id="2082701at2"/>
<dbReference type="RefSeq" id="WP_073339768.1">
    <property type="nucleotide sequence ID" value="NZ_FQXM01000023.1"/>
</dbReference>
<dbReference type="Pfam" id="PF10882">
    <property type="entry name" value="bPH_5"/>
    <property type="match status" value="1"/>
</dbReference>
<dbReference type="Proteomes" id="UP000184447">
    <property type="component" value="Unassembled WGS sequence"/>
</dbReference>
<reference evidence="3 4" key="1">
    <citation type="submission" date="2016-11" db="EMBL/GenBank/DDBJ databases">
        <authorList>
            <person name="Jaros S."/>
            <person name="Januszkiewicz K."/>
            <person name="Wedrychowicz H."/>
        </authorList>
    </citation>
    <scope>NUCLEOTIDE SEQUENCE [LARGE SCALE GENOMIC DNA]</scope>
    <source>
        <strain evidence="3 4">DSM 8605</strain>
    </source>
</reference>
<proteinExistence type="predicted"/>
<feature type="transmembrane region" description="Helical" evidence="1">
    <location>
        <begin position="6"/>
        <end position="26"/>
    </location>
</feature>
<organism evidence="3 4">
    <name type="scientific">Clostridium grantii DSM 8605</name>
    <dbReference type="NCBI Taxonomy" id="1121316"/>
    <lineage>
        <taxon>Bacteria</taxon>
        <taxon>Bacillati</taxon>
        <taxon>Bacillota</taxon>
        <taxon>Clostridia</taxon>
        <taxon>Eubacteriales</taxon>
        <taxon>Clostridiaceae</taxon>
        <taxon>Clostridium</taxon>
    </lineage>
</organism>
<dbReference type="Pfam" id="PF12650">
    <property type="entry name" value="DUF3784"/>
    <property type="match status" value="1"/>
</dbReference>
<evidence type="ECO:0000313" key="4">
    <source>
        <dbReference type="Proteomes" id="UP000184447"/>
    </source>
</evidence>
<evidence type="ECO:0000259" key="2">
    <source>
        <dbReference type="Pfam" id="PF10882"/>
    </source>
</evidence>
<keyword evidence="1" id="KW-0812">Transmembrane</keyword>
<accession>A0A1M5X519</accession>
<feature type="domain" description="Bacterial Pleckstrin homology" evidence="2">
    <location>
        <begin position="141"/>
        <end position="219"/>
    </location>
</feature>
<evidence type="ECO:0000256" key="1">
    <source>
        <dbReference type="SAM" id="Phobius"/>
    </source>
</evidence>